<feature type="non-terminal residue" evidence="1">
    <location>
        <position position="1"/>
    </location>
</feature>
<comment type="caution">
    <text evidence="1">The sequence shown here is derived from an EMBL/GenBank/DDBJ whole genome shotgun (WGS) entry which is preliminary data.</text>
</comment>
<name>A0ACA9PCD2_9GLOM</name>
<sequence length="452" mass="50980">VIEGLLDSLPAMFAENKIIEPVLGAVVKAVHMALSEIGGKLLIFQTALPTLGPGSIRHREDSKLYNTDKEKTLFGPQDNYYKTLAISCVDSGICETYFYPNFDAQRDGEKFVYELKQNFSREFGYNALMRIRCSNGLKIADHFGNFNMRNTTDLELAGIDSDKAFGALLKYDGKLDEKTDAYIQCALLYTTSSGQRRVRTHNLSVSVTQLLGNVFRHAEMDTTVNFLAKQAVSNTLNKSLRDIRDQLTDKCVKILMSYRRHCASSSSPGQLILPEAFKLFPLYALTMLKSKALRGDANLTSDVRVNCMRLIKSIGVSQSIVLFYPRLFPVHNLSDQAGYPDQRGIIKLPPLIRGSYARFEENENGQVLMFWLGRQVSQDFIRNVFGVESVEHIDSKISVLPAFENQTSVQIRSIIAHLQSQRSKHLRLTIVRTQIDPSEIEFNSLLVEDENN</sequence>
<evidence type="ECO:0000313" key="2">
    <source>
        <dbReference type="Proteomes" id="UP000789366"/>
    </source>
</evidence>
<accession>A0ACA9PCD2</accession>
<keyword evidence="2" id="KW-1185">Reference proteome</keyword>
<proteinExistence type="predicted"/>
<evidence type="ECO:0000313" key="1">
    <source>
        <dbReference type="EMBL" id="CAG8701008.1"/>
    </source>
</evidence>
<gene>
    <name evidence="1" type="ORF">SPELUC_LOCUS11275</name>
</gene>
<dbReference type="EMBL" id="CAJVPW010023360">
    <property type="protein sequence ID" value="CAG8701008.1"/>
    <property type="molecule type" value="Genomic_DNA"/>
</dbReference>
<reference evidence="1" key="1">
    <citation type="submission" date="2021-06" db="EMBL/GenBank/DDBJ databases">
        <authorList>
            <person name="Kallberg Y."/>
            <person name="Tangrot J."/>
            <person name="Rosling A."/>
        </authorList>
    </citation>
    <scope>NUCLEOTIDE SEQUENCE</scope>
    <source>
        <strain evidence="1">28 12/20/2015</strain>
    </source>
</reference>
<protein>
    <submittedName>
        <fullName evidence="1">15293_t:CDS:1</fullName>
    </submittedName>
</protein>
<dbReference type="Proteomes" id="UP000789366">
    <property type="component" value="Unassembled WGS sequence"/>
</dbReference>
<feature type="non-terminal residue" evidence="1">
    <location>
        <position position="452"/>
    </location>
</feature>
<organism evidence="1 2">
    <name type="scientific">Cetraspora pellucida</name>
    <dbReference type="NCBI Taxonomy" id="1433469"/>
    <lineage>
        <taxon>Eukaryota</taxon>
        <taxon>Fungi</taxon>
        <taxon>Fungi incertae sedis</taxon>
        <taxon>Mucoromycota</taxon>
        <taxon>Glomeromycotina</taxon>
        <taxon>Glomeromycetes</taxon>
        <taxon>Diversisporales</taxon>
        <taxon>Gigasporaceae</taxon>
        <taxon>Cetraspora</taxon>
    </lineage>
</organism>